<dbReference type="EMBL" id="WOWK01000080">
    <property type="protein sequence ID" value="KAF0320668.1"/>
    <property type="molecule type" value="Genomic_DNA"/>
</dbReference>
<name>A0A8H3W3S6_9PEZI</name>
<evidence type="ECO:0000313" key="2">
    <source>
        <dbReference type="Proteomes" id="UP000434172"/>
    </source>
</evidence>
<protein>
    <submittedName>
        <fullName evidence="1">Uncharacterized protein</fullName>
    </submittedName>
</protein>
<feature type="non-terminal residue" evidence="1">
    <location>
        <position position="1"/>
    </location>
</feature>
<dbReference type="Proteomes" id="UP000434172">
    <property type="component" value="Unassembled WGS sequence"/>
</dbReference>
<proteinExistence type="predicted"/>
<comment type="caution">
    <text evidence="1">The sequence shown here is derived from an EMBL/GenBank/DDBJ whole genome shotgun (WGS) entry which is preliminary data.</text>
</comment>
<sequence length="130" mass="14303">YGTSITRRAKQSIKSSPAHYLTYRYAHKPKSHCEATKYVAMAVSSVTLLSSSLLPVSFRSVFFFVYVVVAGSTVDSVEAPILATTPLLRAKSLGCKLQRLRCALNRRSSLAILDTGQVSLDFWAKGTDNR</sequence>
<gene>
    <name evidence="1" type="ORF">GQ607_012065</name>
</gene>
<dbReference type="AlphaFoldDB" id="A0A8H3W3S6"/>
<organism evidence="1 2">
    <name type="scientific">Colletotrichum asianum</name>
    <dbReference type="NCBI Taxonomy" id="702518"/>
    <lineage>
        <taxon>Eukaryota</taxon>
        <taxon>Fungi</taxon>
        <taxon>Dikarya</taxon>
        <taxon>Ascomycota</taxon>
        <taxon>Pezizomycotina</taxon>
        <taxon>Sordariomycetes</taxon>
        <taxon>Hypocreomycetidae</taxon>
        <taxon>Glomerellales</taxon>
        <taxon>Glomerellaceae</taxon>
        <taxon>Colletotrichum</taxon>
        <taxon>Colletotrichum gloeosporioides species complex</taxon>
    </lineage>
</organism>
<keyword evidence="2" id="KW-1185">Reference proteome</keyword>
<accession>A0A8H3W3S6</accession>
<evidence type="ECO:0000313" key="1">
    <source>
        <dbReference type="EMBL" id="KAF0320668.1"/>
    </source>
</evidence>
<reference evidence="1 2" key="1">
    <citation type="submission" date="2019-12" db="EMBL/GenBank/DDBJ databases">
        <title>A genome sequence resource for the geographically widespread anthracnose pathogen Colletotrichum asianum.</title>
        <authorList>
            <person name="Meng Y."/>
        </authorList>
    </citation>
    <scope>NUCLEOTIDE SEQUENCE [LARGE SCALE GENOMIC DNA]</scope>
    <source>
        <strain evidence="1 2">ICMP 18580</strain>
    </source>
</reference>